<gene>
    <name evidence="2" type="ORF">TrRE_jg11724</name>
</gene>
<feature type="compositionally biased region" description="Acidic residues" evidence="1">
    <location>
        <begin position="16"/>
        <end position="31"/>
    </location>
</feature>
<name>A0A9W6ZPJ2_9STRA</name>
<evidence type="ECO:0000313" key="2">
    <source>
        <dbReference type="EMBL" id="GMH56026.1"/>
    </source>
</evidence>
<keyword evidence="3" id="KW-1185">Reference proteome</keyword>
<dbReference type="Proteomes" id="UP001165082">
    <property type="component" value="Unassembled WGS sequence"/>
</dbReference>
<accession>A0A9W6ZPJ2</accession>
<feature type="region of interest" description="Disordered" evidence="1">
    <location>
        <begin position="1"/>
        <end position="32"/>
    </location>
</feature>
<comment type="caution">
    <text evidence="2">The sequence shown here is derived from an EMBL/GenBank/DDBJ whole genome shotgun (WGS) entry which is preliminary data.</text>
</comment>
<dbReference type="AlphaFoldDB" id="A0A9W6ZPJ2"/>
<sequence>IEDIGGEKRRKNSEDIASDDDDDDDDDDSETVQERLKSILNTLKEENEQLLDSTNADSGGGFAGDLPEGTKDLSQILSLALQSGDSAGVEGVVGVREGRSSTVRGLGSGDALLLLNWCVDKIKRRPTRYMQLSGVLRFVVKYHAGVMGGGREGRRGLEEVEKLGGERAERLRDLVVLEGRLNGLLE</sequence>
<evidence type="ECO:0000313" key="3">
    <source>
        <dbReference type="Proteomes" id="UP001165082"/>
    </source>
</evidence>
<proteinExistence type="predicted"/>
<evidence type="ECO:0000256" key="1">
    <source>
        <dbReference type="SAM" id="MobiDB-lite"/>
    </source>
</evidence>
<reference evidence="2" key="1">
    <citation type="submission" date="2022-07" db="EMBL/GenBank/DDBJ databases">
        <title>Genome analysis of Parmales, a sister group of diatoms, reveals the evolutionary specialization of diatoms from phago-mixotrophs to photoautotrophs.</title>
        <authorList>
            <person name="Ban H."/>
            <person name="Sato S."/>
            <person name="Yoshikawa S."/>
            <person name="Kazumasa Y."/>
            <person name="Nakamura Y."/>
            <person name="Ichinomiya M."/>
            <person name="Saitoh K."/>
            <person name="Sato N."/>
            <person name="Blanc-Mathieu R."/>
            <person name="Endo H."/>
            <person name="Kuwata A."/>
            <person name="Ogata H."/>
        </authorList>
    </citation>
    <scope>NUCLEOTIDE SEQUENCE</scope>
</reference>
<organism evidence="2 3">
    <name type="scientific">Triparma retinervis</name>
    <dbReference type="NCBI Taxonomy" id="2557542"/>
    <lineage>
        <taxon>Eukaryota</taxon>
        <taxon>Sar</taxon>
        <taxon>Stramenopiles</taxon>
        <taxon>Ochrophyta</taxon>
        <taxon>Bolidophyceae</taxon>
        <taxon>Parmales</taxon>
        <taxon>Triparmaceae</taxon>
        <taxon>Triparma</taxon>
    </lineage>
</organism>
<protein>
    <submittedName>
        <fullName evidence="2">Uncharacterized protein</fullName>
    </submittedName>
</protein>
<dbReference type="EMBL" id="BRXZ01004844">
    <property type="protein sequence ID" value="GMH56026.1"/>
    <property type="molecule type" value="Genomic_DNA"/>
</dbReference>
<feature type="non-terminal residue" evidence="2">
    <location>
        <position position="1"/>
    </location>
</feature>
<dbReference type="OrthoDB" id="10579199at2759"/>